<dbReference type="EMBL" id="SGIT01000003">
    <property type="protein sequence ID" value="RZF58865.1"/>
    <property type="molecule type" value="Genomic_DNA"/>
</dbReference>
<dbReference type="SUPFAM" id="SSF53850">
    <property type="entry name" value="Periplasmic binding protein-like II"/>
    <property type="match status" value="1"/>
</dbReference>
<proteinExistence type="predicted"/>
<accession>A0A4Q6XI51</accession>
<keyword evidence="4" id="KW-0472">Membrane</keyword>
<comment type="caution">
    <text evidence="6">The sequence shown here is derived from an EMBL/GenBank/DDBJ whole genome shotgun (WGS) entry which is preliminary data.</text>
</comment>
<dbReference type="Gene3D" id="3.40.190.10">
    <property type="entry name" value="Periplasmic binding protein-like II"/>
    <property type="match status" value="1"/>
</dbReference>
<dbReference type="GO" id="GO:0031460">
    <property type="term" value="P:glycine betaine transport"/>
    <property type="evidence" value="ECO:0007669"/>
    <property type="project" value="TreeGrafter"/>
</dbReference>
<evidence type="ECO:0000256" key="2">
    <source>
        <dbReference type="ARBA" id="ARBA00022448"/>
    </source>
</evidence>
<organism evidence="6 7">
    <name type="scientific">Sphingobacterium corticibacterium</name>
    <dbReference type="NCBI Taxonomy" id="2484746"/>
    <lineage>
        <taxon>Bacteria</taxon>
        <taxon>Pseudomonadati</taxon>
        <taxon>Bacteroidota</taxon>
        <taxon>Sphingobacteriia</taxon>
        <taxon>Sphingobacteriales</taxon>
        <taxon>Sphingobacteriaceae</taxon>
        <taxon>Sphingobacterium</taxon>
    </lineage>
</organism>
<evidence type="ECO:0000313" key="7">
    <source>
        <dbReference type="Proteomes" id="UP000292855"/>
    </source>
</evidence>
<dbReference type="Gene3D" id="3.40.190.100">
    <property type="entry name" value="Glycine betaine-binding periplasmic protein, domain 2"/>
    <property type="match status" value="1"/>
</dbReference>
<dbReference type="InterPro" id="IPR007210">
    <property type="entry name" value="ABC_Gly_betaine_transp_sub-bd"/>
</dbReference>
<evidence type="ECO:0000256" key="3">
    <source>
        <dbReference type="ARBA" id="ARBA00022475"/>
    </source>
</evidence>
<evidence type="ECO:0000313" key="6">
    <source>
        <dbReference type="EMBL" id="RZF58865.1"/>
    </source>
</evidence>
<reference evidence="6 7" key="1">
    <citation type="submission" date="2019-02" db="EMBL/GenBank/DDBJ databases">
        <authorList>
            <person name="Li Y."/>
        </authorList>
    </citation>
    <scope>NUCLEOTIDE SEQUENCE [LARGE SCALE GENOMIC DNA]</scope>
    <source>
        <strain evidence="6 7">30C10-4-7</strain>
    </source>
</reference>
<evidence type="ECO:0000256" key="4">
    <source>
        <dbReference type="ARBA" id="ARBA00023136"/>
    </source>
</evidence>
<dbReference type="CDD" id="cd13639">
    <property type="entry name" value="PBP2_OpuAC_like"/>
    <property type="match status" value="1"/>
</dbReference>
<keyword evidence="3" id="KW-1003">Cell membrane</keyword>
<keyword evidence="7" id="KW-1185">Reference proteome</keyword>
<dbReference type="PANTHER" id="PTHR47737:SF1">
    <property type="entry name" value="GLYCINE BETAINE_PROLINE BETAINE TRANSPORT SYSTEM PERMEASE PROTEIN PROW"/>
    <property type="match status" value="1"/>
</dbReference>
<dbReference type="Pfam" id="PF04069">
    <property type="entry name" value="OpuAC"/>
    <property type="match status" value="1"/>
</dbReference>
<evidence type="ECO:0000256" key="1">
    <source>
        <dbReference type="ARBA" id="ARBA00004236"/>
    </source>
</evidence>
<dbReference type="GO" id="GO:0043190">
    <property type="term" value="C:ATP-binding cassette (ABC) transporter complex"/>
    <property type="evidence" value="ECO:0007669"/>
    <property type="project" value="InterPro"/>
</dbReference>
<dbReference type="GO" id="GO:0005275">
    <property type="term" value="F:amine transmembrane transporter activity"/>
    <property type="evidence" value="ECO:0007669"/>
    <property type="project" value="TreeGrafter"/>
</dbReference>
<dbReference type="RefSeq" id="WP_130142665.1">
    <property type="nucleotide sequence ID" value="NZ_SGIT01000003.1"/>
</dbReference>
<dbReference type="OrthoDB" id="9787902at2"/>
<dbReference type="GO" id="GO:0015871">
    <property type="term" value="P:choline transport"/>
    <property type="evidence" value="ECO:0007669"/>
    <property type="project" value="TreeGrafter"/>
</dbReference>
<protein>
    <submittedName>
        <fullName evidence="6">Glycine betaine ABC transporter substrate-binding protein</fullName>
    </submittedName>
</protein>
<feature type="domain" description="ABC-type glycine betaine transport system substrate-binding" evidence="5">
    <location>
        <begin position="26"/>
        <end position="266"/>
    </location>
</feature>
<dbReference type="Proteomes" id="UP000292855">
    <property type="component" value="Unassembled WGS sequence"/>
</dbReference>
<comment type="subcellular location">
    <subcellularLocation>
        <location evidence="1">Cell membrane</location>
    </subcellularLocation>
</comment>
<dbReference type="PANTHER" id="PTHR47737">
    <property type="entry name" value="GLYCINE BETAINE/PROLINE BETAINE TRANSPORT SYSTEM PERMEASE PROTEIN PROW"/>
    <property type="match status" value="1"/>
</dbReference>
<evidence type="ECO:0000259" key="5">
    <source>
        <dbReference type="Pfam" id="PF04069"/>
    </source>
</evidence>
<dbReference type="GO" id="GO:0015226">
    <property type="term" value="F:carnitine transmembrane transporter activity"/>
    <property type="evidence" value="ECO:0007669"/>
    <property type="project" value="TreeGrafter"/>
</dbReference>
<name>A0A4Q6XI51_9SPHI</name>
<keyword evidence="2" id="KW-0813">Transport</keyword>
<sequence>MNGRKWIAIVISCVCLLGCGDRLTKRISMGMVEGWAEGNAMTTVAQEYLKEKGYHIVIHKAAPNLLLASMDNGDTDIFMNVWLPKTHGDKIAPFHRIQSVATNYEGALLGLVVPDYVEINSIEELNANSDKFDGKIMGIERGTGMAIYTDTVIQEYGLNYRQLNSSMVAMAAELNKAIQEKRWIVVTAWQPHWLFGRFDLKFLEDPKKIYGEVEHIETFARQDFEKDFPEVYRFFQHAFFDGEMMSDLLTRMETSTNQKETAQQWIMENRSMLDAWWNGM</sequence>
<gene>
    <name evidence="6" type="ORF">EWE74_16210</name>
</gene>
<dbReference type="AlphaFoldDB" id="A0A4Q6XI51"/>